<gene>
    <name evidence="2" type="ORF">HOLleu_14494</name>
</gene>
<feature type="coiled-coil region" evidence="1">
    <location>
        <begin position="196"/>
        <end position="223"/>
    </location>
</feature>
<evidence type="ECO:0000313" key="2">
    <source>
        <dbReference type="EMBL" id="KAJ8040258.1"/>
    </source>
</evidence>
<keyword evidence="3" id="KW-1185">Reference proteome</keyword>
<dbReference type="AlphaFoldDB" id="A0A9Q1HCD9"/>
<accession>A0A9Q1HCD9</accession>
<evidence type="ECO:0000256" key="1">
    <source>
        <dbReference type="SAM" id="Coils"/>
    </source>
</evidence>
<name>A0A9Q1HCD9_HOLLE</name>
<sequence>MVQVRFLRAVMFDHAYADRVSEELLDTIRNLKLPLHHLLSISCDGPTVNKFIKRPLESAVVEGDLVYFFKLCAARRKDYKEEQVNLELNEVNFVRDVQSRWLTLLPEVDRATSQMSGLRGYFLKTLALRSREKSDRYKRILRLLNDATTEVQLLYLQCVKELYDLFLRAFQVEGPMVHCFYSALVDLVKSLLKRFLEGCLKKLDEAEKELKIQTEKKRKITAGYENATKKLKQR</sequence>
<organism evidence="2 3">
    <name type="scientific">Holothuria leucospilota</name>
    <name type="common">Black long sea cucumber</name>
    <name type="synonym">Mertensiothuria leucospilota</name>
    <dbReference type="NCBI Taxonomy" id="206669"/>
    <lineage>
        <taxon>Eukaryota</taxon>
        <taxon>Metazoa</taxon>
        <taxon>Echinodermata</taxon>
        <taxon>Eleutherozoa</taxon>
        <taxon>Echinozoa</taxon>
        <taxon>Holothuroidea</taxon>
        <taxon>Aspidochirotacea</taxon>
        <taxon>Aspidochirotida</taxon>
        <taxon>Holothuriidae</taxon>
        <taxon>Holothuria</taxon>
    </lineage>
</organism>
<reference evidence="2" key="1">
    <citation type="submission" date="2021-10" db="EMBL/GenBank/DDBJ databases">
        <title>Tropical sea cucumber genome reveals ecological adaptation and Cuvierian tubules defense mechanism.</title>
        <authorList>
            <person name="Chen T."/>
        </authorList>
    </citation>
    <scope>NUCLEOTIDE SEQUENCE</scope>
    <source>
        <strain evidence="2">Nanhai2018</strain>
        <tissue evidence="2">Muscle</tissue>
    </source>
</reference>
<protein>
    <submittedName>
        <fullName evidence="2">Uncharacterized protein</fullName>
    </submittedName>
</protein>
<proteinExistence type="predicted"/>
<dbReference type="EMBL" id="JAIZAY010000006">
    <property type="protein sequence ID" value="KAJ8040258.1"/>
    <property type="molecule type" value="Genomic_DNA"/>
</dbReference>
<dbReference type="OrthoDB" id="6501974at2759"/>
<comment type="caution">
    <text evidence="2">The sequence shown here is derived from an EMBL/GenBank/DDBJ whole genome shotgun (WGS) entry which is preliminary data.</text>
</comment>
<keyword evidence="1" id="KW-0175">Coiled coil</keyword>
<evidence type="ECO:0000313" key="3">
    <source>
        <dbReference type="Proteomes" id="UP001152320"/>
    </source>
</evidence>
<dbReference type="Proteomes" id="UP001152320">
    <property type="component" value="Chromosome 6"/>
</dbReference>